<evidence type="ECO:0000313" key="2">
    <source>
        <dbReference type="Proteomes" id="UP000176336"/>
    </source>
</evidence>
<protein>
    <recommendedName>
        <fullName evidence="3">Four helix bundle protein</fullName>
    </recommendedName>
</protein>
<dbReference type="EMBL" id="MFCR01000011">
    <property type="protein sequence ID" value="OGE18666.1"/>
    <property type="molecule type" value="Genomic_DNA"/>
</dbReference>
<name>A0A1F5IQR3_9BACT</name>
<proteinExistence type="predicted"/>
<dbReference type="NCBIfam" id="NF008911">
    <property type="entry name" value="PRK12275.1-2"/>
    <property type="match status" value="1"/>
</dbReference>
<dbReference type="Pfam" id="PF05635">
    <property type="entry name" value="23S_rRNA_IVP"/>
    <property type="match status" value="1"/>
</dbReference>
<organism evidence="1 2">
    <name type="scientific">Candidatus Daviesbacteria bacterium RIFCSPHIGHO2_01_FULL_41_23</name>
    <dbReference type="NCBI Taxonomy" id="1797764"/>
    <lineage>
        <taxon>Bacteria</taxon>
        <taxon>Candidatus Daviesiibacteriota</taxon>
    </lineage>
</organism>
<gene>
    <name evidence="1" type="ORF">A2871_04170</name>
</gene>
<dbReference type="InterPro" id="IPR012657">
    <property type="entry name" value="23S_rRNA-intervening_sequence"/>
</dbReference>
<reference evidence="1 2" key="1">
    <citation type="journal article" date="2016" name="Nat. Commun.">
        <title>Thousands of microbial genomes shed light on interconnected biogeochemical processes in an aquifer system.</title>
        <authorList>
            <person name="Anantharaman K."/>
            <person name="Brown C.T."/>
            <person name="Hug L.A."/>
            <person name="Sharon I."/>
            <person name="Castelle C.J."/>
            <person name="Probst A.J."/>
            <person name="Thomas B.C."/>
            <person name="Singh A."/>
            <person name="Wilkins M.J."/>
            <person name="Karaoz U."/>
            <person name="Brodie E.L."/>
            <person name="Williams K.H."/>
            <person name="Hubbard S.S."/>
            <person name="Banfield J.F."/>
        </authorList>
    </citation>
    <scope>NUCLEOTIDE SEQUENCE [LARGE SCALE GENOMIC DNA]</scope>
</reference>
<dbReference type="PANTHER" id="PTHR38471:SF2">
    <property type="entry name" value="FOUR HELIX BUNDLE PROTEIN"/>
    <property type="match status" value="1"/>
</dbReference>
<evidence type="ECO:0000313" key="1">
    <source>
        <dbReference type="EMBL" id="OGE18666.1"/>
    </source>
</evidence>
<sequence>MKIQSYKDLIVWQKSMSLVIMVFELTKNFPRSELYGIVYQIRRAAVSIPSNIAEGWGRRSIREYRQFYAIAYGSVLELETQLLISQRLQFGDSLKYKTTYLLLTEVSKMLHVMAFDLNREKSETKKLLTKNYDLSTKHLSSGGKI</sequence>
<accession>A0A1F5IQR3</accession>
<comment type="caution">
    <text evidence="1">The sequence shown here is derived from an EMBL/GenBank/DDBJ whole genome shotgun (WGS) entry which is preliminary data.</text>
</comment>
<dbReference type="NCBIfam" id="TIGR02436">
    <property type="entry name" value="four helix bundle protein"/>
    <property type="match status" value="1"/>
</dbReference>
<dbReference type="CDD" id="cd16377">
    <property type="entry name" value="23S_rRNA_IVP_like"/>
    <property type="match status" value="1"/>
</dbReference>
<evidence type="ECO:0008006" key="3">
    <source>
        <dbReference type="Google" id="ProtNLM"/>
    </source>
</evidence>
<dbReference type="InterPro" id="IPR036583">
    <property type="entry name" value="23S_rRNA_IVS_sf"/>
</dbReference>
<dbReference type="Gene3D" id="1.20.1440.60">
    <property type="entry name" value="23S rRNA-intervening sequence"/>
    <property type="match status" value="1"/>
</dbReference>
<dbReference type="AlphaFoldDB" id="A0A1F5IQR3"/>
<dbReference type="Proteomes" id="UP000176336">
    <property type="component" value="Unassembled WGS sequence"/>
</dbReference>
<dbReference type="SUPFAM" id="SSF158446">
    <property type="entry name" value="IVS-encoded protein-like"/>
    <property type="match status" value="1"/>
</dbReference>
<dbReference type="PANTHER" id="PTHR38471">
    <property type="entry name" value="FOUR HELIX BUNDLE PROTEIN"/>
    <property type="match status" value="1"/>
</dbReference>